<dbReference type="InterPro" id="IPR010153">
    <property type="entry name" value="CRISPR-assoc_prot_Cas5a-typ"/>
</dbReference>
<evidence type="ECO:0000313" key="4">
    <source>
        <dbReference type="EMBL" id="ADC66006.1"/>
    </source>
</evidence>
<dbReference type="EMBL" id="CP001899">
    <property type="protein sequence ID" value="ADC66006.1"/>
    <property type="molecule type" value="Genomic_DNA"/>
</dbReference>
<comment type="function">
    <text evidence="3">CRISPR (clustered regularly interspaced short palindromic repeat) is an adaptive immune system that provides protection against mobile genetic elements (viruses, transposable elements and conjugative plasmids). CRISPR clusters contain spacers, sequences complementary to antecedent mobile elements, and target invading nucleic acids. CRISPR clusters are transcribed and processed into CRISPR RNA (crRNA).</text>
</comment>
<evidence type="ECO:0000313" key="5">
    <source>
        <dbReference type="Proteomes" id="UP000002613"/>
    </source>
</evidence>
<keyword evidence="5" id="KW-1185">Reference proteome</keyword>
<name>D3RZU3_FERPA</name>
<dbReference type="GO" id="GO:0043571">
    <property type="term" value="P:maintenance of CRISPR repeat elements"/>
    <property type="evidence" value="ECO:0007669"/>
    <property type="project" value="InterPro"/>
</dbReference>
<dbReference type="PaxDb" id="589924-Ferp_1865"/>
<dbReference type="NCBIfam" id="TIGR02593">
    <property type="entry name" value="CRISPR_cas5"/>
    <property type="match status" value="1"/>
</dbReference>
<dbReference type="Pfam" id="PF09704">
    <property type="entry name" value="Cas_Cas5d"/>
    <property type="match status" value="1"/>
</dbReference>
<evidence type="ECO:0000256" key="2">
    <source>
        <dbReference type="ARBA" id="ARBA00023118"/>
    </source>
</evidence>
<keyword evidence="2" id="KW-0051">Antiviral defense</keyword>
<sequence>MMGMKAFIAEVYFPLFSLKKPLAFQVADTNLLPSPSSLRGALAKVLAYFYSDNFSGGDPQEQIEEWMKSIEEIVPYTTSKPEASIIKGSVLLSRLRTLEQRGREDPRDAMRRGITFIPKLKACFIVDENKATNHLGNDALEKIKRAIYAIDRIGDTESLVCVSKVIGPLDIMQLSSVGEVNTITNIDFAGTLDSPVIDNMDFCFAYEATGRKYKKPRYSRTHFLPLTAEKVGKFVIYKPATYRVKVRKGSIYQIDDLKVVIG</sequence>
<dbReference type="AlphaFoldDB" id="D3RZU3"/>
<gene>
    <name evidence="4" type="ordered locus">Ferp_1865</name>
</gene>
<dbReference type="STRING" id="589924.Ferp_1865"/>
<comment type="similarity">
    <text evidence="1">Belongs to the CRISPR-associated protein Cas5 family. Subtype I-A/Apern subfamily.</text>
</comment>
<proteinExistence type="inferred from homology"/>
<dbReference type="GeneID" id="8779394"/>
<dbReference type="InterPro" id="IPR021124">
    <property type="entry name" value="CRISPR-assoc_prot_Cas5"/>
</dbReference>
<dbReference type="InterPro" id="IPR013422">
    <property type="entry name" value="CRISPR-assoc_prot_Cas5_N"/>
</dbReference>
<dbReference type="Proteomes" id="UP000002613">
    <property type="component" value="Chromosome"/>
</dbReference>
<protein>
    <submittedName>
        <fullName evidence="4">CRISPR-associated protein Cas5 family</fullName>
    </submittedName>
</protein>
<reference evidence="5" key="1">
    <citation type="submission" date="2010-02" db="EMBL/GenBank/DDBJ databases">
        <title>Complete sequence of Ferroglobus placidus DSM 10642.</title>
        <authorList>
            <consortium name="US DOE Joint Genome Institute"/>
            <person name="Lucas S."/>
            <person name="Copeland A."/>
            <person name="Lapidus A."/>
            <person name="Cheng J.-F."/>
            <person name="Bruce D."/>
            <person name="Goodwin L."/>
            <person name="Pitluck S."/>
            <person name="Saunders E."/>
            <person name="Brettin T."/>
            <person name="Detter J.C."/>
            <person name="Han C."/>
            <person name="Tapia R."/>
            <person name="Larimer F."/>
            <person name="Land M."/>
            <person name="Hauser L."/>
            <person name="Kyrpides N."/>
            <person name="Ivanova N."/>
            <person name="Holmes D."/>
            <person name="Lovley D."/>
            <person name="Kyrpides N."/>
            <person name="Anderson I.J."/>
            <person name="Woyke T."/>
        </authorList>
    </citation>
    <scope>NUCLEOTIDE SEQUENCE [LARGE SCALE GENOMIC DNA]</scope>
    <source>
        <strain evidence="5">DSM 10642 / AEDII12DO</strain>
    </source>
</reference>
<dbReference type="InterPro" id="IPR053725">
    <property type="entry name" value="CRISPR_Cas5_sf"/>
</dbReference>
<dbReference type="KEGG" id="fpl:Ferp_1865"/>
<organism evidence="4 5">
    <name type="scientific">Ferroglobus placidus (strain DSM 10642 / AEDII12DO)</name>
    <dbReference type="NCBI Taxonomy" id="589924"/>
    <lineage>
        <taxon>Archaea</taxon>
        <taxon>Methanobacteriati</taxon>
        <taxon>Methanobacteriota</taxon>
        <taxon>Archaeoglobi</taxon>
        <taxon>Archaeoglobales</taxon>
        <taxon>Archaeoglobaceae</taxon>
        <taxon>Ferroglobus</taxon>
    </lineage>
</organism>
<dbReference type="RefSeq" id="WP_012966345.1">
    <property type="nucleotide sequence ID" value="NC_013849.1"/>
</dbReference>
<dbReference type="HOGENOM" id="CLU_1060074_0_0_2"/>
<dbReference type="GO" id="GO:0051607">
    <property type="term" value="P:defense response to virus"/>
    <property type="evidence" value="ECO:0007669"/>
    <property type="project" value="UniProtKB-KW"/>
</dbReference>
<reference evidence="4 5" key="2">
    <citation type="journal article" date="2011" name="Stand. Genomic Sci.">
        <title>Complete genome sequence of Ferroglobus placidus AEDII12DO.</title>
        <authorList>
            <person name="Anderson I."/>
            <person name="Risso C."/>
            <person name="Holmes D."/>
            <person name="Lucas S."/>
            <person name="Copeland A."/>
            <person name="Lapidus A."/>
            <person name="Cheng J.F."/>
            <person name="Bruce D."/>
            <person name="Goodwin L."/>
            <person name="Pitluck S."/>
            <person name="Saunders E."/>
            <person name="Brettin T."/>
            <person name="Detter J.C."/>
            <person name="Han C."/>
            <person name="Tapia R."/>
            <person name="Larimer F."/>
            <person name="Land M."/>
            <person name="Hauser L."/>
            <person name="Woyke T."/>
            <person name="Lovley D."/>
            <person name="Kyrpides N."/>
            <person name="Ivanova N."/>
        </authorList>
    </citation>
    <scope>NUCLEOTIDE SEQUENCE [LARGE SCALE GENOMIC DNA]</scope>
    <source>
        <strain evidence="5">DSM 10642 / AEDII12DO</strain>
    </source>
</reference>
<evidence type="ECO:0000256" key="1">
    <source>
        <dbReference type="ARBA" id="ARBA00010891"/>
    </source>
</evidence>
<dbReference type="NCBIfam" id="TIGR01874">
    <property type="entry name" value="cas_cas5a"/>
    <property type="match status" value="1"/>
</dbReference>
<dbReference type="eggNOG" id="arCOG02672">
    <property type="taxonomic scope" value="Archaea"/>
</dbReference>
<evidence type="ECO:0000256" key="3">
    <source>
        <dbReference type="ARBA" id="ARBA00025626"/>
    </source>
</evidence>
<accession>D3RZU3</accession>
<dbReference type="Gene3D" id="3.30.70.3120">
    <property type="match status" value="1"/>
</dbReference>